<keyword evidence="1" id="KW-0413">Isomerase</keyword>
<evidence type="ECO:0000313" key="2">
    <source>
        <dbReference type="Proteomes" id="UP000268048"/>
    </source>
</evidence>
<dbReference type="PANTHER" id="PTHR37950:SF1">
    <property type="entry name" value="4-HYDROXYPHENYLACETATE CATABOLISM PROTEIN"/>
    <property type="match status" value="1"/>
</dbReference>
<dbReference type="EMBL" id="CP027753">
    <property type="protein sequence ID" value="AZE47347.1"/>
    <property type="molecule type" value="Genomic_DNA"/>
</dbReference>
<name>A0A3G7TJR3_9PSED</name>
<organism evidence="1 2">
    <name type="scientific">Pseudomonas chlororaphis</name>
    <dbReference type="NCBI Taxonomy" id="587753"/>
    <lineage>
        <taxon>Bacteria</taxon>
        <taxon>Pseudomonadati</taxon>
        <taxon>Pseudomonadota</taxon>
        <taxon>Gammaproteobacteria</taxon>
        <taxon>Pseudomonadales</taxon>
        <taxon>Pseudomonadaceae</taxon>
        <taxon>Pseudomonas</taxon>
    </lineage>
</organism>
<dbReference type="Gene3D" id="3.30.429.10">
    <property type="entry name" value="Macrophage Migration Inhibitory Factor"/>
    <property type="match status" value="1"/>
</dbReference>
<dbReference type="InterPro" id="IPR014347">
    <property type="entry name" value="Tautomerase/MIF_sf"/>
</dbReference>
<accession>A0A3G7TJR3</accession>
<dbReference type="Pfam" id="PF02962">
    <property type="entry name" value="CHMI"/>
    <property type="match status" value="1"/>
</dbReference>
<dbReference type="SUPFAM" id="SSF55331">
    <property type="entry name" value="Tautomerase/MIF"/>
    <property type="match status" value="1"/>
</dbReference>
<protein>
    <submittedName>
        <fullName evidence="1">Putative 5-carboxymethyl-2-hydroxymuconate delta isomerase</fullName>
    </submittedName>
</protein>
<gene>
    <name evidence="1" type="ORF">C4K04_1659</name>
</gene>
<reference evidence="1 2" key="1">
    <citation type="submission" date="2018-03" db="EMBL/GenBank/DDBJ databases">
        <title>Diversity of phytobeneficial traits revealed by whole-genome analysis of worldwide-isolated phenazine-producing Pseudomonas spp.</title>
        <authorList>
            <person name="Biessy A."/>
            <person name="Novinscak A."/>
            <person name="Blom J."/>
            <person name="Leger G."/>
            <person name="Thomashow L.S."/>
            <person name="Cazorla F.M."/>
            <person name="Josic D."/>
            <person name="Filion M."/>
        </authorList>
    </citation>
    <scope>NUCLEOTIDE SEQUENCE [LARGE SCALE GENOMIC DNA]</scope>
    <source>
        <strain evidence="1 2">B25</strain>
    </source>
</reference>
<dbReference type="Proteomes" id="UP000268048">
    <property type="component" value="Chromosome"/>
</dbReference>
<dbReference type="PANTHER" id="PTHR37950">
    <property type="entry name" value="4-HYDROXYPHENYLACETATE CATABOLISM PROTEIN"/>
    <property type="match status" value="1"/>
</dbReference>
<dbReference type="RefSeq" id="WP_124319661.1">
    <property type="nucleotide sequence ID" value="NZ_CP027753.1"/>
</dbReference>
<proteinExistence type="predicted"/>
<evidence type="ECO:0000313" key="1">
    <source>
        <dbReference type="EMBL" id="AZE47347.1"/>
    </source>
</evidence>
<dbReference type="CDD" id="cd00580">
    <property type="entry name" value="CHMI"/>
    <property type="match status" value="1"/>
</dbReference>
<dbReference type="AlphaFoldDB" id="A0A3G7TJR3"/>
<dbReference type="InterPro" id="IPR004220">
    <property type="entry name" value="5-COMe_2-OHmuconate_Isoase"/>
</dbReference>
<dbReference type="GO" id="GO:0008704">
    <property type="term" value="F:5-carboxymethyl-2-hydroxymuconate delta-isomerase activity"/>
    <property type="evidence" value="ECO:0007669"/>
    <property type="project" value="InterPro"/>
</dbReference>
<sequence>MPHLHMEYTANLPQLDADKALLRFNHALVASGQFAEYDIKSRARKVETFRVGTGLGERAFVHVKLSLLSGRSPQIKKQLSQSLLTVLQELCEWPAGVELQLAVEILDIDRDSYGKLSIGH</sequence>